<evidence type="ECO:0000313" key="3">
    <source>
        <dbReference type="Proteomes" id="UP001519343"/>
    </source>
</evidence>
<keyword evidence="1" id="KW-0472">Membrane</keyword>
<reference evidence="2 3" key="1">
    <citation type="submission" date="2021-03" db="EMBL/GenBank/DDBJ databases">
        <title>Genomic Encyclopedia of Type Strains, Phase IV (KMG-IV): sequencing the most valuable type-strain genomes for metagenomic binning, comparative biology and taxonomic classification.</title>
        <authorList>
            <person name="Goeker M."/>
        </authorList>
    </citation>
    <scope>NUCLEOTIDE SEQUENCE [LARGE SCALE GENOMIC DNA]</scope>
    <source>
        <strain evidence="2 3">DSM 24738</strain>
    </source>
</reference>
<comment type="caution">
    <text evidence="2">The sequence shown here is derived from an EMBL/GenBank/DDBJ whole genome shotgun (WGS) entry which is preliminary data.</text>
</comment>
<name>A0ABS4GVE1_9BACL</name>
<sequence>MSRTTTNIIYIAFLVVVTFAIPILLLVGTGGSIEGMIGAVLSFIAMASYVAYTMLLGARNS</sequence>
<proteinExistence type="predicted"/>
<dbReference type="RefSeq" id="WP_209811865.1">
    <property type="nucleotide sequence ID" value="NZ_JAGGKT010000014.1"/>
</dbReference>
<evidence type="ECO:0000256" key="1">
    <source>
        <dbReference type="SAM" id="Phobius"/>
    </source>
</evidence>
<evidence type="ECO:0000313" key="2">
    <source>
        <dbReference type="EMBL" id="MBP1933850.1"/>
    </source>
</evidence>
<keyword evidence="1" id="KW-0812">Transmembrane</keyword>
<keyword evidence="1" id="KW-1133">Transmembrane helix</keyword>
<dbReference type="EMBL" id="JAGGKT010000014">
    <property type="protein sequence ID" value="MBP1933850.1"/>
    <property type="molecule type" value="Genomic_DNA"/>
</dbReference>
<feature type="transmembrane region" description="Helical" evidence="1">
    <location>
        <begin position="7"/>
        <end position="29"/>
    </location>
</feature>
<gene>
    <name evidence="2" type="ORF">J2Z37_003867</name>
</gene>
<accession>A0ABS4GVE1</accession>
<dbReference type="Proteomes" id="UP001519343">
    <property type="component" value="Unassembled WGS sequence"/>
</dbReference>
<organism evidence="2 3">
    <name type="scientific">Ammoniphilus resinae</name>
    <dbReference type="NCBI Taxonomy" id="861532"/>
    <lineage>
        <taxon>Bacteria</taxon>
        <taxon>Bacillati</taxon>
        <taxon>Bacillota</taxon>
        <taxon>Bacilli</taxon>
        <taxon>Bacillales</taxon>
        <taxon>Paenibacillaceae</taxon>
        <taxon>Aneurinibacillus group</taxon>
        <taxon>Ammoniphilus</taxon>
    </lineage>
</organism>
<protein>
    <submittedName>
        <fullName evidence="2">Membrane protein (GlpM family)</fullName>
    </submittedName>
</protein>
<keyword evidence="3" id="KW-1185">Reference proteome</keyword>
<feature type="transmembrane region" description="Helical" evidence="1">
    <location>
        <begin position="35"/>
        <end position="58"/>
    </location>
</feature>